<dbReference type="Proteomes" id="UP001327560">
    <property type="component" value="Chromosome 1"/>
</dbReference>
<protein>
    <submittedName>
        <fullName evidence="1">Uncharacterized protein</fullName>
    </submittedName>
</protein>
<proteinExistence type="predicted"/>
<dbReference type="Gene3D" id="3.10.450.50">
    <property type="match status" value="1"/>
</dbReference>
<dbReference type="Pfam" id="PF02810">
    <property type="entry name" value="SEC-C"/>
    <property type="match status" value="1"/>
</dbReference>
<dbReference type="PANTHER" id="PTHR36750:SF1">
    <property type="entry name" value="SEC-C MOTIF PROTEIN"/>
    <property type="match status" value="1"/>
</dbReference>
<organism evidence="1 2">
    <name type="scientific">Canna indica</name>
    <name type="common">Indian-shot</name>
    <dbReference type="NCBI Taxonomy" id="4628"/>
    <lineage>
        <taxon>Eukaryota</taxon>
        <taxon>Viridiplantae</taxon>
        <taxon>Streptophyta</taxon>
        <taxon>Embryophyta</taxon>
        <taxon>Tracheophyta</taxon>
        <taxon>Spermatophyta</taxon>
        <taxon>Magnoliopsida</taxon>
        <taxon>Liliopsida</taxon>
        <taxon>Zingiberales</taxon>
        <taxon>Cannaceae</taxon>
        <taxon>Canna</taxon>
    </lineage>
</organism>
<dbReference type="InterPro" id="IPR004027">
    <property type="entry name" value="SEC_C_motif"/>
</dbReference>
<keyword evidence="2" id="KW-1185">Reference proteome</keyword>
<dbReference type="PANTHER" id="PTHR36750">
    <property type="entry name" value="SEC-C MOTIF PROTEIN"/>
    <property type="match status" value="1"/>
</dbReference>
<gene>
    <name evidence="1" type="ORF">Cni_G02831</name>
</gene>
<reference evidence="1 2" key="1">
    <citation type="submission" date="2023-10" db="EMBL/GenBank/DDBJ databases">
        <title>Chromosome-scale genome assembly provides insights into flower coloration mechanisms of Canna indica.</title>
        <authorList>
            <person name="Li C."/>
        </authorList>
    </citation>
    <scope>NUCLEOTIDE SEQUENCE [LARGE SCALE GENOMIC DNA]</scope>
    <source>
        <tissue evidence="1">Flower</tissue>
    </source>
</reference>
<evidence type="ECO:0000313" key="1">
    <source>
        <dbReference type="EMBL" id="WOK94129.1"/>
    </source>
</evidence>
<sequence>MSGVSLLRGALLRRSVPRLAARSITTSVPRLQSFGLFDKIKGVFTGNPSPDASASSSKSGFSLIDFADQMEKARTLGSFRKFQVGRCSEATISDAFKKHSAILRYLGAIDPYGENLKNSHKQDATKHCKCTIADVEHILAKYAWSIEAQKKIEKLKEEGKPLPTSFSEVQKLMGSTPLDLARSNMAKNGQISRNALCPCKSGKKYKRCCGAT</sequence>
<dbReference type="EMBL" id="CP136890">
    <property type="protein sequence ID" value="WOK94129.1"/>
    <property type="molecule type" value="Genomic_DNA"/>
</dbReference>
<dbReference type="AlphaFoldDB" id="A0AAQ3JPZ0"/>
<evidence type="ECO:0000313" key="2">
    <source>
        <dbReference type="Proteomes" id="UP001327560"/>
    </source>
</evidence>
<name>A0AAQ3JPZ0_9LILI</name>
<accession>A0AAQ3JPZ0</accession>
<dbReference type="SUPFAM" id="SSF103642">
    <property type="entry name" value="Sec-C motif"/>
    <property type="match status" value="1"/>
</dbReference>